<evidence type="ECO:0000313" key="2">
    <source>
        <dbReference type="EMBL" id="SEL53467.1"/>
    </source>
</evidence>
<dbReference type="Proteomes" id="UP000198521">
    <property type="component" value="Unassembled WGS sequence"/>
</dbReference>
<proteinExistence type="predicted"/>
<dbReference type="STRING" id="1038014.SAMN04487910_2745"/>
<reference evidence="2 3" key="1">
    <citation type="submission" date="2016-10" db="EMBL/GenBank/DDBJ databases">
        <authorList>
            <person name="de Groot N.N."/>
        </authorList>
    </citation>
    <scope>NUCLEOTIDE SEQUENCE [LARGE SCALE GENOMIC DNA]</scope>
    <source>
        <strain evidence="2 3">DSM 25232</strain>
    </source>
</reference>
<name>A0A1H7R1L4_AQUAM</name>
<dbReference type="PROSITE" id="PS51257">
    <property type="entry name" value="PROKAR_LIPOPROTEIN"/>
    <property type="match status" value="1"/>
</dbReference>
<evidence type="ECO:0000313" key="3">
    <source>
        <dbReference type="Proteomes" id="UP000198521"/>
    </source>
</evidence>
<evidence type="ECO:0000256" key="1">
    <source>
        <dbReference type="SAM" id="SignalP"/>
    </source>
</evidence>
<sequence length="204" mass="24086">MKTVLKTIFLLTISFSCFSQNNGKKNLNLTFINQCTNEKISPEFEILMPELSSELNYEYITVYREIDDWIAQHTAVVKTKIDTIYIPKILFAGGNELHSQRWTYLNCEKVCNGIETDFYSNGNKRLEGKFENGKPKYIKYFRKDGIIENEELYKTGEFEPYRENDFDENGNLSEYITREKFKTKIVIKTFDKNDNLINKEIQPF</sequence>
<dbReference type="EMBL" id="FOAB01000004">
    <property type="protein sequence ID" value="SEL53467.1"/>
    <property type="molecule type" value="Genomic_DNA"/>
</dbReference>
<keyword evidence="3" id="KW-1185">Reference proteome</keyword>
<dbReference type="Gene3D" id="3.90.930.1">
    <property type="match status" value="1"/>
</dbReference>
<dbReference type="SUPFAM" id="SSF82185">
    <property type="entry name" value="Histone H3 K4-specific methyltransferase SET7/9 N-terminal domain"/>
    <property type="match status" value="1"/>
</dbReference>
<keyword evidence="1" id="KW-0732">Signal</keyword>
<dbReference type="AlphaFoldDB" id="A0A1H7R1L4"/>
<evidence type="ECO:0008006" key="4">
    <source>
        <dbReference type="Google" id="ProtNLM"/>
    </source>
</evidence>
<dbReference type="RefSeq" id="WP_091409400.1">
    <property type="nucleotide sequence ID" value="NZ_FOAB01000004.1"/>
</dbReference>
<dbReference type="OrthoDB" id="671157at2"/>
<feature type="signal peptide" evidence="1">
    <location>
        <begin position="1"/>
        <end position="19"/>
    </location>
</feature>
<feature type="chain" id="PRO_5011439942" description="MORN repeat variant" evidence="1">
    <location>
        <begin position="20"/>
        <end position="204"/>
    </location>
</feature>
<organism evidence="2 3">
    <name type="scientific">Aquimarina amphilecti</name>
    <dbReference type="NCBI Taxonomy" id="1038014"/>
    <lineage>
        <taxon>Bacteria</taxon>
        <taxon>Pseudomonadati</taxon>
        <taxon>Bacteroidota</taxon>
        <taxon>Flavobacteriia</taxon>
        <taxon>Flavobacteriales</taxon>
        <taxon>Flavobacteriaceae</taxon>
        <taxon>Aquimarina</taxon>
    </lineage>
</organism>
<gene>
    <name evidence="2" type="ORF">SAMN04487910_2745</name>
</gene>
<accession>A0A1H7R1L4</accession>
<protein>
    <recommendedName>
        <fullName evidence="4">MORN repeat variant</fullName>
    </recommendedName>
</protein>